<feature type="non-terminal residue" evidence="1">
    <location>
        <position position="334"/>
    </location>
</feature>
<name>A0ACA9P1C2_9GLOM</name>
<comment type="caution">
    <text evidence="1">The sequence shown here is derived from an EMBL/GenBank/DDBJ whole genome shotgun (WGS) entry which is preliminary data.</text>
</comment>
<proteinExistence type="predicted"/>
<reference evidence="1" key="1">
    <citation type="submission" date="2021-06" db="EMBL/GenBank/DDBJ databases">
        <authorList>
            <person name="Kallberg Y."/>
            <person name="Tangrot J."/>
            <person name="Rosling A."/>
        </authorList>
    </citation>
    <scope>NUCLEOTIDE SEQUENCE</scope>
    <source>
        <strain evidence="1">MA461A</strain>
    </source>
</reference>
<dbReference type="EMBL" id="CAJVQC010016682">
    <property type="protein sequence ID" value="CAG8678754.1"/>
    <property type="molecule type" value="Genomic_DNA"/>
</dbReference>
<protein>
    <submittedName>
        <fullName evidence="1">32975_t:CDS:1</fullName>
    </submittedName>
</protein>
<dbReference type="Proteomes" id="UP000789920">
    <property type="component" value="Unassembled WGS sequence"/>
</dbReference>
<evidence type="ECO:0000313" key="1">
    <source>
        <dbReference type="EMBL" id="CAG8678754.1"/>
    </source>
</evidence>
<keyword evidence="2" id="KW-1185">Reference proteome</keyword>
<gene>
    <name evidence="1" type="ORF">RPERSI_LOCUS9011</name>
</gene>
<accession>A0ACA9P1C2</accession>
<evidence type="ECO:0000313" key="2">
    <source>
        <dbReference type="Proteomes" id="UP000789920"/>
    </source>
</evidence>
<sequence>MPQQKKTRESKYQNISFEKRKKIIDDVNNKGISIRKVAANYRLAPSTVDDIVKRFDREDQIALKSRGGDKRSILNEQHKEFLRDAIEEEPWLAICDLTQKLLSRFPDVKLSDRTVFRYVKDLGFTLKRLTVVPEGHNTDKTIYERKQYVKKIYDENINIYKDMIYMDETGFNLHLSASRGRAYRRQLAIHEVVSNRGKKISIIAAMNEDGVLYYKSILGSANSKIFSDFIRELINNISNSKFLVMDNIMFHRSNIVKEAVKNTKHKILYLPSYSPFLNPIENWFSKIKNSISRNRLRDTETILSRFDEAVNTVTDEDCKEWIRYTSSYFQRCLN</sequence>
<organism evidence="1 2">
    <name type="scientific">Racocetra persica</name>
    <dbReference type="NCBI Taxonomy" id="160502"/>
    <lineage>
        <taxon>Eukaryota</taxon>
        <taxon>Fungi</taxon>
        <taxon>Fungi incertae sedis</taxon>
        <taxon>Mucoromycota</taxon>
        <taxon>Glomeromycotina</taxon>
        <taxon>Glomeromycetes</taxon>
        <taxon>Diversisporales</taxon>
        <taxon>Gigasporaceae</taxon>
        <taxon>Racocetra</taxon>
    </lineage>
</organism>